<gene>
    <name evidence="1" type="ORF">A11A3_09305</name>
</gene>
<reference evidence="1 2" key="1">
    <citation type="journal article" date="2012" name="J. Bacteriol.">
        <title>Genome Sequence of the Alkane-Degrading Bacterium Alcanivorax hongdengensis Type Strain A-11-3.</title>
        <authorList>
            <person name="Lai Q."/>
            <person name="Shao Z."/>
        </authorList>
    </citation>
    <scope>NUCLEOTIDE SEQUENCE [LARGE SCALE GENOMIC DNA]</scope>
    <source>
        <strain evidence="1 2">A-11-3</strain>
    </source>
</reference>
<comment type="caution">
    <text evidence="1">The sequence shown here is derived from an EMBL/GenBank/DDBJ whole genome shotgun (WGS) entry which is preliminary data.</text>
</comment>
<proteinExistence type="predicted"/>
<dbReference type="PATRIC" id="fig|1177179.3.peg.1860"/>
<protein>
    <submittedName>
        <fullName evidence="1">ABC transporter</fullName>
    </submittedName>
</protein>
<organism evidence="1 2">
    <name type="scientific">Alcanivorax hongdengensis A-11-3</name>
    <dbReference type="NCBI Taxonomy" id="1177179"/>
    <lineage>
        <taxon>Bacteria</taxon>
        <taxon>Pseudomonadati</taxon>
        <taxon>Pseudomonadota</taxon>
        <taxon>Gammaproteobacteria</taxon>
        <taxon>Oceanospirillales</taxon>
        <taxon>Alcanivoracaceae</taxon>
        <taxon>Alcanivorax</taxon>
    </lineage>
</organism>
<accession>L0WBS1</accession>
<dbReference type="EMBL" id="AMRJ01000012">
    <property type="protein sequence ID" value="EKF74386.1"/>
    <property type="molecule type" value="Genomic_DNA"/>
</dbReference>
<dbReference type="eggNOG" id="COG1131">
    <property type="taxonomic scope" value="Bacteria"/>
</dbReference>
<name>L0WBS1_9GAMM</name>
<dbReference type="Proteomes" id="UP000010164">
    <property type="component" value="Unassembled WGS sequence"/>
</dbReference>
<keyword evidence="2" id="KW-1185">Reference proteome</keyword>
<dbReference type="STRING" id="1177179.A11A3_09305"/>
<evidence type="ECO:0000313" key="2">
    <source>
        <dbReference type="Proteomes" id="UP000010164"/>
    </source>
</evidence>
<sequence length="118" mass="12968">MDEAERCHRLAILQRGRLMTEGSPEQLKHELPAVPLLVQTPTPRKAQQVIRDLDGVFSSVQIGASLRVLVTEADRQQTIDQALRRAGINASVAPTDANLEDVFVAATHHQQAREGQPS</sequence>
<evidence type="ECO:0000313" key="1">
    <source>
        <dbReference type="EMBL" id="EKF74386.1"/>
    </source>
</evidence>
<dbReference type="AlphaFoldDB" id="L0WBS1"/>